<dbReference type="RefSeq" id="WP_305007956.1">
    <property type="nucleotide sequence ID" value="NZ_JAUQSY010000012.1"/>
</dbReference>
<dbReference type="EMBL" id="JAUQSY010000012">
    <property type="protein sequence ID" value="MDO7876585.1"/>
    <property type="molecule type" value="Genomic_DNA"/>
</dbReference>
<dbReference type="InterPro" id="IPR008278">
    <property type="entry name" value="4-PPantetheinyl_Trfase_dom"/>
</dbReference>
<dbReference type="Proteomes" id="UP001176429">
    <property type="component" value="Unassembled WGS sequence"/>
</dbReference>
<dbReference type="Pfam" id="PF01648">
    <property type="entry name" value="ACPS"/>
    <property type="match status" value="1"/>
</dbReference>
<name>A0ABT9BE94_9BACT</name>
<evidence type="ECO:0000313" key="3">
    <source>
        <dbReference type="EMBL" id="MDO7876585.1"/>
    </source>
</evidence>
<keyword evidence="1 3" id="KW-0808">Transferase</keyword>
<dbReference type="GO" id="GO:0016740">
    <property type="term" value="F:transferase activity"/>
    <property type="evidence" value="ECO:0007669"/>
    <property type="project" value="UniProtKB-KW"/>
</dbReference>
<sequence length="232" mass="25144">MPLHSVQHLSPTAILGLWHLTEPPEALWPLLPPAYRALIPPTAGPTRQAHWLGVRALAHALVEQLLPSSESNNLIIQNDAEGRPWLTGTPQPLEISLSHSGEWAAAIISTSGRAGIDIEIVRDKARRLASMFLSDDEMAAAAALPEASATQRYSLLWSAKETLYKLAARPGLIFAEQLLLDVAAVQTPLPDTSAAPLQLSATLWVSDEDIRHCICYSEPAPGYVLTYCHAAE</sequence>
<evidence type="ECO:0000256" key="1">
    <source>
        <dbReference type="ARBA" id="ARBA00022679"/>
    </source>
</evidence>
<comment type="caution">
    <text evidence="3">The sequence shown here is derived from an EMBL/GenBank/DDBJ whole genome shotgun (WGS) entry which is preliminary data.</text>
</comment>
<feature type="domain" description="4'-phosphopantetheinyl transferase" evidence="2">
    <location>
        <begin position="115"/>
        <end position="205"/>
    </location>
</feature>
<keyword evidence="4" id="KW-1185">Reference proteome</keyword>
<dbReference type="Gene3D" id="3.90.470.20">
    <property type="entry name" value="4'-phosphopantetheinyl transferase domain"/>
    <property type="match status" value="1"/>
</dbReference>
<protein>
    <submittedName>
        <fullName evidence="3">4'-phosphopantetheinyl transferase superfamily protein</fullName>
    </submittedName>
</protein>
<accession>A0ABT9BE94</accession>
<evidence type="ECO:0000313" key="4">
    <source>
        <dbReference type="Proteomes" id="UP001176429"/>
    </source>
</evidence>
<gene>
    <name evidence="3" type="ORF">Q5H93_17705</name>
</gene>
<evidence type="ECO:0000259" key="2">
    <source>
        <dbReference type="Pfam" id="PF01648"/>
    </source>
</evidence>
<dbReference type="SUPFAM" id="SSF56214">
    <property type="entry name" value="4'-phosphopantetheinyl transferase"/>
    <property type="match status" value="2"/>
</dbReference>
<organism evidence="3 4">
    <name type="scientific">Hymenobacter aranciens</name>
    <dbReference type="NCBI Taxonomy" id="3063996"/>
    <lineage>
        <taxon>Bacteria</taxon>
        <taxon>Pseudomonadati</taxon>
        <taxon>Bacteroidota</taxon>
        <taxon>Cytophagia</taxon>
        <taxon>Cytophagales</taxon>
        <taxon>Hymenobacteraceae</taxon>
        <taxon>Hymenobacter</taxon>
    </lineage>
</organism>
<dbReference type="InterPro" id="IPR037143">
    <property type="entry name" value="4-PPantetheinyl_Trfase_dom_sf"/>
</dbReference>
<proteinExistence type="predicted"/>
<reference evidence="3" key="1">
    <citation type="submission" date="2023-07" db="EMBL/GenBank/DDBJ databases">
        <authorList>
            <person name="Kim M.K."/>
        </authorList>
    </citation>
    <scope>NUCLEOTIDE SEQUENCE</scope>
    <source>
        <strain evidence="3">ASUV-10-1</strain>
    </source>
</reference>